<dbReference type="InterPro" id="IPR036249">
    <property type="entry name" value="Thioredoxin-like_sf"/>
</dbReference>
<feature type="transmembrane region" description="Helical" evidence="2">
    <location>
        <begin position="290"/>
        <end position="308"/>
    </location>
</feature>
<keyword evidence="2" id="KW-1133">Transmembrane helix</keyword>
<evidence type="ECO:0000256" key="2">
    <source>
        <dbReference type="SAM" id="Phobius"/>
    </source>
</evidence>
<dbReference type="Proteomes" id="UP000574390">
    <property type="component" value="Unassembled WGS sequence"/>
</dbReference>
<keyword evidence="2" id="KW-0812">Transmembrane</keyword>
<gene>
    <name evidence="3" type="ORF">FOZ62_023510</name>
</gene>
<dbReference type="Pfam" id="PF06999">
    <property type="entry name" value="Suc_Fer-like"/>
    <property type="match status" value="1"/>
</dbReference>
<protein>
    <submittedName>
        <fullName evidence="3">Uncharacterized protein</fullName>
    </submittedName>
</protein>
<proteinExistence type="predicted"/>
<evidence type="ECO:0000313" key="4">
    <source>
        <dbReference type="Proteomes" id="UP000574390"/>
    </source>
</evidence>
<dbReference type="CDD" id="cd03062">
    <property type="entry name" value="TRX_Fd_Sucrase"/>
    <property type="match status" value="1"/>
</dbReference>
<dbReference type="EMBL" id="JABANM010014156">
    <property type="protein sequence ID" value="KAF4733101.1"/>
    <property type="molecule type" value="Genomic_DNA"/>
</dbReference>
<dbReference type="PANTHER" id="PTHR31902:SF14">
    <property type="entry name" value="ACTIN PATCHES DISTAL PROTEIN 1"/>
    <property type="match status" value="1"/>
</dbReference>
<dbReference type="SUPFAM" id="SSF52833">
    <property type="entry name" value="Thioredoxin-like"/>
    <property type="match status" value="1"/>
</dbReference>
<reference evidence="3 4" key="1">
    <citation type="submission" date="2020-04" db="EMBL/GenBank/DDBJ databases">
        <title>Perkinsus olseni comparative genomics.</title>
        <authorList>
            <person name="Bogema D.R."/>
        </authorList>
    </citation>
    <scope>NUCLEOTIDE SEQUENCE [LARGE SCALE GENOMIC DNA]</scope>
    <source>
        <strain evidence="3">ATCC PRA-205</strain>
    </source>
</reference>
<comment type="caution">
    <text evidence="3">The sequence shown here is derived from an EMBL/GenBank/DDBJ whole genome shotgun (WGS) entry which is preliminary data.</text>
</comment>
<keyword evidence="2" id="KW-0472">Membrane</keyword>
<evidence type="ECO:0000256" key="1">
    <source>
        <dbReference type="SAM" id="MobiDB-lite"/>
    </source>
</evidence>
<feature type="compositionally biased region" description="Polar residues" evidence="1">
    <location>
        <begin position="1"/>
        <end position="20"/>
    </location>
</feature>
<dbReference type="PANTHER" id="PTHR31902">
    <property type="entry name" value="ACTIN PATCHES DISTAL PROTEIN 1"/>
    <property type="match status" value="1"/>
</dbReference>
<feature type="region of interest" description="Disordered" evidence="1">
    <location>
        <begin position="1"/>
        <end position="26"/>
    </location>
</feature>
<name>A0A7J6SJV4_PEROL</name>
<accession>A0A7J6SJV4</accession>
<sequence length="313" mass="33957">MASSSSVGVRQQLTSSSPETSDPKVDFAPPCPPNCKCCGFERPEMNTEPVIGSLKKLAGHAFIIYGRHTDWASDVAATDGRLKDIVSTLRKTLPKNFPVLVAEGISGEDKQGDVLLFPQGLRVRAGEDREKVKNQGDSGNAVITHPRAVPLAHESRHAFICGHSGRDRRCGICGPELAAKILAFGDPRTHVRLCSHVGGHKFAGNVIVYDMTVADTGDWYGYVTPGNVKRMLDHSARKPFTSGVRDNRLAIVKGGPAQVYQSHWRGRTGMSKEECIEYAASKTQQQRVKMVIGGAVVVAFVVRAVVVLKKSKE</sequence>
<dbReference type="AlphaFoldDB" id="A0A7J6SJV4"/>
<dbReference type="Gene3D" id="3.40.30.10">
    <property type="entry name" value="Glutaredoxin"/>
    <property type="match status" value="1"/>
</dbReference>
<organism evidence="3 4">
    <name type="scientific">Perkinsus olseni</name>
    <name type="common">Perkinsus atlanticus</name>
    <dbReference type="NCBI Taxonomy" id="32597"/>
    <lineage>
        <taxon>Eukaryota</taxon>
        <taxon>Sar</taxon>
        <taxon>Alveolata</taxon>
        <taxon>Perkinsozoa</taxon>
        <taxon>Perkinsea</taxon>
        <taxon>Perkinsida</taxon>
        <taxon>Perkinsidae</taxon>
        <taxon>Perkinsus</taxon>
    </lineage>
</organism>
<evidence type="ECO:0000313" key="3">
    <source>
        <dbReference type="EMBL" id="KAF4733101.1"/>
    </source>
</evidence>
<dbReference type="InterPro" id="IPR009737">
    <property type="entry name" value="Aim32/Apd1-like"/>
</dbReference>